<comment type="caution">
    <text evidence="2">The sequence shown here is derived from an EMBL/GenBank/DDBJ whole genome shotgun (WGS) entry which is preliminary data.</text>
</comment>
<dbReference type="Proteomes" id="UP001596514">
    <property type="component" value="Unassembled WGS sequence"/>
</dbReference>
<accession>A0ABW2TDJ6</accession>
<sequence>MNLLKSLLRAVAGAALVVPLLAPATSASASDAAPYVRITLNTIVPWRTLGNGGDEIFVKISGPGLIPLTTTTYRVWPPSNGVHPVTSGYCYTFENAPCPPGSDDQSWKLITPSKPIFLANGGLATINIRDNDVIFADDDVFLQSFRLNPLTQESRYTLRPNAGRTDTSDYQVNITLTPVPAPF</sequence>
<evidence type="ECO:0000256" key="1">
    <source>
        <dbReference type="SAM" id="SignalP"/>
    </source>
</evidence>
<reference evidence="3" key="1">
    <citation type="journal article" date="2019" name="Int. J. Syst. Evol. Microbiol.">
        <title>The Global Catalogue of Microorganisms (GCM) 10K type strain sequencing project: providing services to taxonomists for standard genome sequencing and annotation.</title>
        <authorList>
            <consortium name="The Broad Institute Genomics Platform"/>
            <consortium name="The Broad Institute Genome Sequencing Center for Infectious Disease"/>
            <person name="Wu L."/>
            <person name="Ma J."/>
        </authorList>
    </citation>
    <scope>NUCLEOTIDE SEQUENCE [LARGE SCALE GENOMIC DNA]</scope>
    <source>
        <strain evidence="3">JCM 10083</strain>
    </source>
</reference>
<evidence type="ECO:0000313" key="3">
    <source>
        <dbReference type="Proteomes" id="UP001596514"/>
    </source>
</evidence>
<dbReference type="EMBL" id="JBHTEE010000001">
    <property type="protein sequence ID" value="MFC7606743.1"/>
    <property type="molecule type" value="Genomic_DNA"/>
</dbReference>
<evidence type="ECO:0000313" key="2">
    <source>
        <dbReference type="EMBL" id="MFC7606743.1"/>
    </source>
</evidence>
<gene>
    <name evidence="2" type="ORF">ACFQVD_42275</name>
</gene>
<proteinExistence type="predicted"/>
<feature type="signal peptide" evidence="1">
    <location>
        <begin position="1"/>
        <end position="29"/>
    </location>
</feature>
<protein>
    <submittedName>
        <fullName evidence="2">Uncharacterized protein</fullName>
    </submittedName>
</protein>
<organism evidence="2 3">
    <name type="scientific">Streptosporangium amethystogenes subsp. fukuiense</name>
    <dbReference type="NCBI Taxonomy" id="698418"/>
    <lineage>
        <taxon>Bacteria</taxon>
        <taxon>Bacillati</taxon>
        <taxon>Actinomycetota</taxon>
        <taxon>Actinomycetes</taxon>
        <taxon>Streptosporangiales</taxon>
        <taxon>Streptosporangiaceae</taxon>
        <taxon>Streptosporangium</taxon>
    </lineage>
</organism>
<dbReference type="RefSeq" id="WP_343975124.1">
    <property type="nucleotide sequence ID" value="NZ_BAAAGK010000128.1"/>
</dbReference>
<keyword evidence="3" id="KW-1185">Reference proteome</keyword>
<keyword evidence="1" id="KW-0732">Signal</keyword>
<name>A0ABW2TDJ6_9ACTN</name>
<feature type="chain" id="PRO_5045811139" evidence="1">
    <location>
        <begin position="30"/>
        <end position="183"/>
    </location>
</feature>